<protein>
    <recommendedName>
        <fullName evidence="6">MYND-type domain-containing protein</fullName>
    </recommendedName>
</protein>
<keyword evidence="1" id="KW-0479">Metal-binding</keyword>
<gene>
    <name evidence="7" type="ORF">MEUPH1_LOCUS8643</name>
</gene>
<evidence type="ECO:0000313" key="7">
    <source>
        <dbReference type="EMBL" id="CAI6352395.1"/>
    </source>
</evidence>
<dbReference type="InterPro" id="IPR002893">
    <property type="entry name" value="Znf_MYND"/>
</dbReference>
<dbReference type="Gene3D" id="6.10.140.2220">
    <property type="match status" value="1"/>
</dbReference>
<proteinExistence type="predicted"/>
<evidence type="ECO:0000256" key="2">
    <source>
        <dbReference type="ARBA" id="ARBA00022771"/>
    </source>
</evidence>
<evidence type="ECO:0000256" key="1">
    <source>
        <dbReference type="ARBA" id="ARBA00022723"/>
    </source>
</evidence>
<dbReference type="EMBL" id="CARXXK010000002">
    <property type="protein sequence ID" value="CAI6352395.1"/>
    <property type="molecule type" value="Genomic_DNA"/>
</dbReference>
<dbReference type="GO" id="GO:0008270">
    <property type="term" value="F:zinc ion binding"/>
    <property type="evidence" value="ECO:0007669"/>
    <property type="project" value="UniProtKB-KW"/>
</dbReference>
<organism evidence="7 8">
    <name type="scientific">Macrosiphum euphorbiae</name>
    <name type="common">potato aphid</name>
    <dbReference type="NCBI Taxonomy" id="13131"/>
    <lineage>
        <taxon>Eukaryota</taxon>
        <taxon>Metazoa</taxon>
        <taxon>Ecdysozoa</taxon>
        <taxon>Arthropoda</taxon>
        <taxon>Hexapoda</taxon>
        <taxon>Insecta</taxon>
        <taxon>Pterygota</taxon>
        <taxon>Neoptera</taxon>
        <taxon>Paraneoptera</taxon>
        <taxon>Hemiptera</taxon>
        <taxon>Sternorrhyncha</taxon>
        <taxon>Aphidomorpha</taxon>
        <taxon>Aphidoidea</taxon>
        <taxon>Aphididae</taxon>
        <taxon>Macrosiphini</taxon>
        <taxon>Macrosiphum</taxon>
    </lineage>
</organism>
<feature type="region of interest" description="Disordered" evidence="5">
    <location>
        <begin position="77"/>
        <end position="96"/>
    </location>
</feature>
<feature type="region of interest" description="Disordered" evidence="5">
    <location>
        <begin position="129"/>
        <end position="164"/>
    </location>
</feature>
<dbReference type="AlphaFoldDB" id="A0AAV0W936"/>
<dbReference type="PROSITE" id="PS50865">
    <property type="entry name" value="ZF_MYND_2"/>
    <property type="match status" value="1"/>
</dbReference>
<evidence type="ECO:0000256" key="5">
    <source>
        <dbReference type="SAM" id="MobiDB-lite"/>
    </source>
</evidence>
<accession>A0AAV0W936</accession>
<reference evidence="7 8" key="1">
    <citation type="submission" date="2023-01" db="EMBL/GenBank/DDBJ databases">
        <authorList>
            <person name="Whitehead M."/>
        </authorList>
    </citation>
    <scope>NUCLEOTIDE SEQUENCE [LARGE SCALE GENOMIC DNA]</scope>
</reference>
<dbReference type="Pfam" id="PF01753">
    <property type="entry name" value="zf-MYND"/>
    <property type="match status" value="1"/>
</dbReference>
<keyword evidence="3" id="KW-0862">Zinc</keyword>
<dbReference type="Proteomes" id="UP001160148">
    <property type="component" value="Unassembled WGS sequence"/>
</dbReference>
<evidence type="ECO:0000256" key="4">
    <source>
        <dbReference type="PROSITE-ProRule" id="PRU00134"/>
    </source>
</evidence>
<keyword evidence="2 4" id="KW-0863">Zinc-finger</keyword>
<feature type="compositionally biased region" description="Basic and acidic residues" evidence="5">
    <location>
        <begin position="129"/>
        <end position="151"/>
    </location>
</feature>
<feature type="domain" description="MYND-type" evidence="6">
    <location>
        <begin position="718"/>
        <end position="755"/>
    </location>
</feature>
<evidence type="ECO:0000256" key="3">
    <source>
        <dbReference type="ARBA" id="ARBA00022833"/>
    </source>
</evidence>
<evidence type="ECO:0000313" key="8">
    <source>
        <dbReference type="Proteomes" id="UP001160148"/>
    </source>
</evidence>
<sequence length="765" mass="86187">MPYKSKKHTYIKKEVDSWFRNAVYDTCYVSLTAYTEEDIANYKLSLIKKEKKTPKEVGNIFKDNITIEQEYDTLKDNKTSKSDKRSKYEKKSKYDKTPKDTFKDFKTPKNVITSKDFKMPKDVEASKDFKTPEDVKTSKDVKPSKVDKTYKDNTSIDDEPAKKKQKLDTNGIDVLKLVSLRPKKEIASTSTAEEVPLVIDCEESVVDCVSANSSATNVEQKVWVKDLKKMMDVDNYKRWQKIFNYNNKPNHPTNSTKKLAVAKLPISGPISGPISLPKLTVLKHAVNGKKYVRGHLVKIEKLYIKYFTKTVQDTVVVIASILNIISMSNKYHKARMDESFKKSFDAEKLKERCDANKLHGRHKQILETKLKNYVIDVVSSFEMSEFDSAFQMFFLSILTVLRVLDQPNFKKGNIFKNLVFLIWNSLKNSEYNHPQMFSLFRSKTFRPNCIDLIGLIEDSRDIDSGVTDGMSFFFVSTVNSPEYFQAVIDAVTGDSNEDLGSLIDNAAFQCSINSKFKDPVASPTAQSSDDKIPATETIPSTVNNDEIIQPLFLAKNPDGTYRQIPVINGNKTQTIGNTAIKPKILTGQPLNNFNQSFSSSLQNKNLEPSTSKVIPTNKCFVVAPTISHSPLVQVTASLSKSATTIPATTTTFLTFKPAVPINISMVNGALQRAEVSTILVGNRPYKLVKGPTGQMRAVINKAKTFIKPQPDGMAKCYVRDCTKSATIMCSICTSVKYCSDECQGLDWHDSHFKVCQQLVKQKKRP</sequence>
<name>A0AAV0W936_9HEMI</name>
<dbReference type="SUPFAM" id="SSF144232">
    <property type="entry name" value="HIT/MYND zinc finger-like"/>
    <property type="match status" value="1"/>
</dbReference>
<keyword evidence="8" id="KW-1185">Reference proteome</keyword>
<comment type="caution">
    <text evidence="7">The sequence shown here is derived from an EMBL/GenBank/DDBJ whole genome shotgun (WGS) entry which is preliminary data.</text>
</comment>
<evidence type="ECO:0000259" key="6">
    <source>
        <dbReference type="PROSITE" id="PS50865"/>
    </source>
</evidence>